<accession>F4RPK2</accession>
<evidence type="ECO:0000313" key="4">
    <source>
        <dbReference type="Proteomes" id="UP000001072"/>
    </source>
</evidence>
<gene>
    <name evidence="3" type="ORF">MELLADRAFT_107370</name>
</gene>
<dbReference type="EMBL" id="GL883112">
    <property type="protein sequence ID" value="EGG05546.1"/>
    <property type="molecule type" value="Genomic_DNA"/>
</dbReference>
<feature type="chain" id="PRO_5003321718" description="Secreted protein" evidence="2">
    <location>
        <begin position="20"/>
        <end position="901"/>
    </location>
</feature>
<dbReference type="VEuPathDB" id="FungiDB:MELLADRAFT_107370"/>
<reference evidence="4" key="1">
    <citation type="journal article" date="2011" name="Proc. Natl. Acad. Sci. U.S.A.">
        <title>Obligate biotrophy features unraveled by the genomic analysis of rust fungi.</title>
        <authorList>
            <person name="Duplessis S."/>
            <person name="Cuomo C.A."/>
            <person name="Lin Y.-C."/>
            <person name="Aerts A."/>
            <person name="Tisserant E."/>
            <person name="Veneault-Fourrey C."/>
            <person name="Joly D.L."/>
            <person name="Hacquard S."/>
            <person name="Amselem J."/>
            <person name="Cantarel B.L."/>
            <person name="Chiu R."/>
            <person name="Coutinho P.M."/>
            <person name="Feau N."/>
            <person name="Field M."/>
            <person name="Frey P."/>
            <person name="Gelhaye E."/>
            <person name="Goldberg J."/>
            <person name="Grabherr M.G."/>
            <person name="Kodira C.D."/>
            <person name="Kohler A."/>
            <person name="Kuees U."/>
            <person name="Lindquist E.A."/>
            <person name="Lucas S.M."/>
            <person name="Mago R."/>
            <person name="Mauceli E."/>
            <person name="Morin E."/>
            <person name="Murat C."/>
            <person name="Pangilinan J.L."/>
            <person name="Park R."/>
            <person name="Pearson M."/>
            <person name="Quesneville H."/>
            <person name="Rouhier N."/>
            <person name="Sakthikumar S."/>
            <person name="Salamov A.A."/>
            <person name="Schmutz J."/>
            <person name="Selles B."/>
            <person name="Shapiro H."/>
            <person name="Tanguay P."/>
            <person name="Tuskan G.A."/>
            <person name="Henrissat B."/>
            <person name="Van de Peer Y."/>
            <person name="Rouze P."/>
            <person name="Ellis J.G."/>
            <person name="Dodds P.N."/>
            <person name="Schein J.E."/>
            <person name="Zhong S."/>
            <person name="Hamelin R.C."/>
            <person name="Grigoriev I.V."/>
            <person name="Szabo L.J."/>
            <person name="Martin F."/>
        </authorList>
    </citation>
    <scope>NUCLEOTIDE SEQUENCE [LARGE SCALE GENOMIC DNA]</scope>
    <source>
        <strain evidence="4">98AG31 / pathotype 3-4-7</strain>
    </source>
</reference>
<sequence>MQVLLLSFLRLYSLGICSGFELKHTDGDSLKYLSHRNAGVPSNSFVDPGSGGPSQQDLGKMPAHSPEDIYTDYDWYNDLVQPKLEDTYDGHTQSWDGYFNSQDHSNLLFYPPYHQGMNTNPQMGQTNLLSSSEPNSLTGAFESTYSELSITESNQIKQKTVDQIYTNQTPQISRVHFPESELGNYGFSDSMHPHGQLPSEIIGMDNPSYKNQCFKMPEDYNPCNSIEQAHPAFPKLSQITYDEILSGYLNGLPMPSSHPSSSFSLPIPNHRTLIYPDAPLLECFENYNKLFGPKTWTNPTLIHPHRAEEGLPFRLTLQERLSSSSSQLVDSMQERRTPYISEDLSSNTHQQSGNREYNGNFEGYQETLNEVGTENLDPGKNPVFHKRKEVWDLTSDKTKIIKLTNDQFPNIRSKKYKEVQRDSNSLSQINDAAVTAVQKNYAHDIPIGHAQVSHIGSLEYVECGGGNKRAQFCRLQSVGTQAVDRSPTLCYKVYEWFLDLYRKMEMRFKGEIKSKKIHLAVKNALYGVVMPFLGILKVFEYNDTGKDELESLLEDGWTYMENFYDKWNDKEIYVTGKLNKHKGGKWSLDPQSQLLYLIARAYTKDLSVKMVHEMAIEFAKHRENSKIPKRFLTTDWEKVLNVYNTDSISMEGGLYGRGQIRNYSFQAADKLLRLNSKERKPYSKTEMASFASKAAQFHTPIGREMCKDVHIFFENLNHKLHVLYNDKEIYQSDQLLQPEDIKILKNKHEMNTAQIIKGVSMAQYKLTVVFIGLIRAFNEDFLSEDQIQLLLINAWDFLKKEFSQWERFDFQAENHPYLFNHDENSVKLNINDLDRPEAMFRKLSGFSNSYGVPRSCVVHLLKSWIEHIQRIKSGTENSLDFPVHSFPAQPFSTWKSYLNKL</sequence>
<dbReference type="KEGG" id="mlr:MELLADRAFT_107370"/>
<feature type="signal peptide" evidence="2">
    <location>
        <begin position="1"/>
        <end position="19"/>
    </location>
</feature>
<organism evidence="4">
    <name type="scientific">Melampsora larici-populina (strain 98AG31 / pathotype 3-4-7)</name>
    <name type="common">Poplar leaf rust fungus</name>
    <dbReference type="NCBI Taxonomy" id="747676"/>
    <lineage>
        <taxon>Eukaryota</taxon>
        <taxon>Fungi</taxon>
        <taxon>Dikarya</taxon>
        <taxon>Basidiomycota</taxon>
        <taxon>Pucciniomycotina</taxon>
        <taxon>Pucciniomycetes</taxon>
        <taxon>Pucciniales</taxon>
        <taxon>Melampsoraceae</taxon>
        <taxon>Melampsora</taxon>
    </lineage>
</organism>
<evidence type="ECO:0000256" key="1">
    <source>
        <dbReference type="SAM" id="MobiDB-lite"/>
    </source>
</evidence>
<proteinExistence type="predicted"/>
<dbReference type="HOGENOM" id="CLU_321605_0_0_1"/>
<dbReference type="Proteomes" id="UP000001072">
    <property type="component" value="Unassembled WGS sequence"/>
</dbReference>
<dbReference type="RefSeq" id="XP_007411035.1">
    <property type="nucleotide sequence ID" value="XM_007410973.1"/>
</dbReference>
<feature type="region of interest" description="Disordered" evidence="1">
    <location>
        <begin position="43"/>
        <end position="63"/>
    </location>
</feature>
<dbReference type="AlphaFoldDB" id="F4RPK2"/>
<protein>
    <recommendedName>
        <fullName evidence="5">Secreted protein</fullName>
    </recommendedName>
</protein>
<evidence type="ECO:0000256" key="2">
    <source>
        <dbReference type="SAM" id="SignalP"/>
    </source>
</evidence>
<evidence type="ECO:0000313" key="3">
    <source>
        <dbReference type="EMBL" id="EGG05546.1"/>
    </source>
</evidence>
<name>F4RPK2_MELLP</name>
<keyword evidence="2" id="KW-0732">Signal</keyword>
<keyword evidence="4" id="KW-1185">Reference proteome</keyword>
<dbReference type="GeneID" id="18923153"/>
<dbReference type="InParanoid" id="F4RPK2"/>
<evidence type="ECO:0008006" key="5">
    <source>
        <dbReference type="Google" id="ProtNLM"/>
    </source>
</evidence>